<dbReference type="Pfam" id="PF00561">
    <property type="entry name" value="Abhydrolase_1"/>
    <property type="match status" value="1"/>
</dbReference>
<dbReference type="EMBL" id="UINC01083945">
    <property type="protein sequence ID" value="SVC30133.1"/>
    <property type="molecule type" value="Genomic_DNA"/>
</dbReference>
<dbReference type="InterPro" id="IPR050266">
    <property type="entry name" value="AB_hydrolase_sf"/>
</dbReference>
<dbReference type="PRINTS" id="PR00111">
    <property type="entry name" value="ABHYDROLASE"/>
</dbReference>
<dbReference type="InterPro" id="IPR000639">
    <property type="entry name" value="Epox_hydrolase-like"/>
</dbReference>
<dbReference type="GO" id="GO:0003824">
    <property type="term" value="F:catalytic activity"/>
    <property type="evidence" value="ECO:0007669"/>
    <property type="project" value="InterPro"/>
</dbReference>
<protein>
    <recommendedName>
        <fullName evidence="1">AB hydrolase-1 domain-containing protein</fullName>
    </recommendedName>
</protein>
<dbReference type="SUPFAM" id="SSF53474">
    <property type="entry name" value="alpha/beta-Hydrolases"/>
    <property type="match status" value="1"/>
</dbReference>
<evidence type="ECO:0000259" key="1">
    <source>
        <dbReference type="Pfam" id="PF00561"/>
    </source>
</evidence>
<proteinExistence type="predicted"/>
<sequence length="269" mass="29901">VWFDTGEVKLYYECPGQGQQVMVLLHGTTGRSDTFQPIVSDLSSTFQLVIPDLRGHGRSDHLPGSYRVLNFAQDIIRLLDSLSTTRFLLLGHSLGGLIGIALAAERPDMIDALIIEDAPLWLRRHSVEDGSPRAYDFFKSLHELLLITRDENGLREQLPTALALREDDSLPSRLSQMDPNVLKMSFDNSLMDGFDIDQALRTITCPTLILQAGNQDDASLGDPDVQAASNALRQSTHYTIEHAGHHIHADQPTRMTTIAKEWLSTHIPA</sequence>
<feature type="domain" description="AB hydrolase-1" evidence="1">
    <location>
        <begin position="21"/>
        <end position="250"/>
    </location>
</feature>
<feature type="non-terminal residue" evidence="2">
    <location>
        <position position="1"/>
    </location>
</feature>
<gene>
    <name evidence="2" type="ORF">METZ01_LOCUS282987</name>
</gene>
<dbReference type="InterPro" id="IPR000073">
    <property type="entry name" value="AB_hydrolase_1"/>
</dbReference>
<organism evidence="2">
    <name type="scientific">marine metagenome</name>
    <dbReference type="NCBI Taxonomy" id="408172"/>
    <lineage>
        <taxon>unclassified sequences</taxon>
        <taxon>metagenomes</taxon>
        <taxon>ecological metagenomes</taxon>
    </lineage>
</organism>
<dbReference type="PRINTS" id="PR00412">
    <property type="entry name" value="EPOXHYDRLASE"/>
</dbReference>
<reference evidence="2" key="1">
    <citation type="submission" date="2018-05" db="EMBL/GenBank/DDBJ databases">
        <authorList>
            <person name="Lanie J.A."/>
            <person name="Ng W.-L."/>
            <person name="Kazmierczak K.M."/>
            <person name="Andrzejewski T.M."/>
            <person name="Davidsen T.M."/>
            <person name="Wayne K.J."/>
            <person name="Tettelin H."/>
            <person name="Glass J.I."/>
            <person name="Rusch D."/>
            <person name="Podicherti R."/>
            <person name="Tsui H.-C.T."/>
            <person name="Winkler M.E."/>
        </authorList>
    </citation>
    <scope>NUCLEOTIDE SEQUENCE</scope>
</reference>
<dbReference type="Gene3D" id="3.40.50.1820">
    <property type="entry name" value="alpha/beta hydrolase"/>
    <property type="match status" value="1"/>
</dbReference>
<dbReference type="AlphaFoldDB" id="A0A382L2U5"/>
<name>A0A382L2U5_9ZZZZ</name>
<dbReference type="InterPro" id="IPR029058">
    <property type="entry name" value="AB_hydrolase_fold"/>
</dbReference>
<evidence type="ECO:0000313" key="2">
    <source>
        <dbReference type="EMBL" id="SVC30133.1"/>
    </source>
</evidence>
<accession>A0A382L2U5</accession>
<dbReference type="PANTHER" id="PTHR43798">
    <property type="entry name" value="MONOACYLGLYCEROL LIPASE"/>
    <property type="match status" value="1"/>
</dbReference>